<organism evidence="2 3">
    <name type="scientific">Dokdonella koreensis DS-123</name>
    <dbReference type="NCBI Taxonomy" id="1300342"/>
    <lineage>
        <taxon>Bacteria</taxon>
        <taxon>Pseudomonadati</taxon>
        <taxon>Pseudomonadota</taxon>
        <taxon>Gammaproteobacteria</taxon>
        <taxon>Lysobacterales</taxon>
        <taxon>Rhodanobacteraceae</taxon>
        <taxon>Dokdonella</taxon>
    </lineage>
</organism>
<reference evidence="2 3" key="1">
    <citation type="submission" date="2016-04" db="EMBL/GenBank/DDBJ databases">
        <title>Complete genome sequence of Dokdonella koreensis DS-123T.</title>
        <authorList>
            <person name="Kim J.F."/>
            <person name="Lee H."/>
            <person name="Kwak M.-J."/>
        </authorList>
    </citation>
    <scope>NUCLEOTIDE SEQUENCE [LARGE SCALE GENOMIC DNA]</scope>
    <source>
        <strain evidence="2 3">DS-123</strain>
    </source>
</reference>
<dbReference type="KEGG" id="dko:I596_669"/>
<sequence length="206" mass="23462">MIAMKQARVAPAIGGIVRFSDKVVANQKPMWLGNWPRWIFREAPPRKDLKSGIESGEVLPLKGYSPFFCHAPAMTVAELETWEKDLVDARSEQSRRRRWAMAALVEPEDDLLAAVQYPDGKRMLEDWMDVAEEHHLACIEMAGYAYRAHQRLKALYDELFLAPAFKRKYKPKPKLDARGLPVPEPDVENAKPKRQRKARPASGAKA</sequence>
<dbReference type="Proteomes" id="UP000076830">
    <property type="component" value="Chromosome"/>
</dbReference>
<name>A0A167GLS6_9GAMM</name>
<feature type="region of interest" description="Disordered" evidence="1">
    <location>
        <begin position="172"/>
        <end position="206"/>
    </location>
</feature>
<dbReference type="AlphaFoldDB" id="A0A167GLS6"/>
<accession>A0A167GLS6</accession>
<protein>
    <submittedName>
        <fullName evidence="2">Uncharacterized protein</fullName>
    </submittedName>
</protein>
<dbReference type="STRING" id="1300342.I596_669"/>
<proteinExistence type="predicted"/>
<evidence type="ECO:0000313" key="2">
    <source>
        <dbReference type="EMBL" id="ANB16705.1"/>
    </source>
</evidence>
<gene>
    <name evidence="2" type="ORF">I596_669</name>
</gene>
<dbReference type="EMBL" id="CP015249">
    <property type="protein sequence ID" value="ANB16705.1"/>
    <property type="molecule type" value="Genomic_DNA"/>
</dbReference>
<keyword evidence="3" id="KW-1185">Reference proteome</keyword>
<evidence type="ECO:0000256" key="1">
    <source>
        <dbReference type="SAM" id="MobiDB-lite"/>
    </source>
</evidence>
<evidence type="ECO:0000313" key="3">
    <source>
        <dbReference type="Proteomes" id="UP000076830"/>
    </source>
</evidence>